<feature type="region of interest" description="Disordered" evidence="2">
    <location>
        <begin position="337"/>
        <end position="606"/>
    </location>
</feature>
<dbReference type="EMBL" id="OV170223">
    <property type="protein sequence ID" value="CAH0722894.1"/>
    <property type="molecule type" value="Genomic_DNA"/>
</dbReference>
<gene>
    <name evidence="4" type="ORF">BINO364_LOCUS8780</name>
</gene>
<evidence type="ECO:0000256" key="1">
    <source>
        <dbReference type="SAM" id="Coils"/>
    </source>
</evidence>
<feature type="compositionally biased region" description="Basic and acidic residues" evidence="2">
    <location>
        <begin position="1132"/>
        <end position="1149"/>
    </location>
</feature>
<feature type="compositionally biased region" description="Basic and acidic residues" evidence="2">
    <location>
        <begin position="99"/>
        <end position="132"/>
    </location>
</feature>
<dbReference type="OrthoDB" id="7493297at2759"/>
<dbReference type="InterPro" id="IPR050972">
    <property type="entry name" value="SDr-like"/>
</dbReference>
<dbReference type="PANTHER" id="PTHR34403">
    <property type="entry name" value="TOL-PAL SYSTEM PROTEIN TOLA"/>
    <property type="match status" value="1"/>
</dbReference>
<organism evidence="4 5">
    <name type="scientific">Brenthis ino</name>
    <name type="common">lesser marbled fritillary</name>
    <dbReference type="NCBI Taxonomy" id="405034"/>
    <lineage>
        <taxon>Eukaryota</taxon>
        <taxon>Metazoa</taxon>
        <taxon>Ecdysozoa</taxon>
        <taxon>Arthropoda</taxon>
        <taxon>Hexapoda</taxon>
        <taxon>Insecta</taxon>
        <taxon>Pterygota</taxon>
        <taxon>Neoptera</taxon>
        <taxon>Endopterygota</taxon>
        <taxon>Lepidoptera</taxon>
        <taxon>Glossata</taxon>
        <taxon>Ditrysia</taxon>
        <taxon>Papilionoidea</taxon>
        <taxon>Nymphalidae</taxon>
        <taxon>Heliconiinae</taxon>
        <taxon>Argynnini</taxon>
        <taxon>Brenthis</taxon>
    </lineage>
</organism>
<reference evidence="4" key="1">
    <citation type="submission" date="2021-12" db="EMBL/GenBank/DDBJ databases">
        <authorList>
            <person name="Martin H S."/>
        </authorList>
    </citation>
    <scope>NUCLEOTIDE SEQUENCE</scope>
</reference>
<feature type="region of interest" description="Disordered" evidence="2">
    <location>
        <begin position="1411"/>
        <end position="1438"/>
    </location>
</feature>
<dbReference type="PANTHER" id="PTHR34403:SF14">
    <property type="entry name" value="OS05G0225800 PROTEIN"/>
    <property type="match status" value="1"/>
</dbReference>
<keyword evidence="1" id="KW-0175">Coiled coil</keyword>
<evidence type="ECO:0000313" key="4">
    <source>
        <dbReference type="EMBL" id="CAH0722894.1"/>
    </source>
</evidence>
<name>A0A8J9Y9Y6_9NEOP</name>
<feature type="compositionally biased region" description="Basic and acidic residues" evidence="2">
    <location>
        <begin position="508"/>
        <end position="534"/>
    </location>
</feature>
<keyword evidence="3" id="KW-0812">Transmembrane</keyword>
<feature type="transmembrane region" description="Helical" evidence="3">
    <location>
        <begin position="47"/>
        <end position="72"/>
    </location>
</feature>
<feature type="region of interest" description="Disordered" evidence="2">
    <location>
        <begin position="1113"/>
        <end position="1150"/>
    </location>
</feature>
<keyword evidence="3" id="KW-1133">Transmembrane helix</keyword>
<feature type="compositionally biased region" description="Basic and acidic residues" evidence="2">
    <location>
        <begin position="362"/>
        <end position="390"/>
    </location>
</feature>
<feature type="region of interest" description="Disordered" evidence="2">
    <location>
        <begin position="698"/>
        <end position="753"/>
    </location>
</feature>
<proteinExistence type="predicted"/>
<feature type="compositionally biased region" description="Basic and acidic residues" evidence="2">
    <location>
        <begin position="1420"/>
        <end position="1429"/>
    </location>
</feature>
<feature type="compositionally biased region" description="Pro residues" evidence="2">
    <location>
        <begin position="479"/>
        <end position="503"/>
    </location>
</feature>
<feature type="non-terminal residue" evidence="4">
    <location>
        <position position="1438"/>
    </location>
</feature>
<accession>A0A8J9Y9Y6</accession>
<evidence type="ECO:0000256" key="3">
    <source>
        <dbReference type="SAM" id="Phobius"/>
    </source>
</evidence>
<evidence type="ECO:0000256" key="2">
    <source>
        <dbReference type="SAM" id="MobiDB-lite"/>
    </source>
</evidence>
<feature type="compositionally biased region" description="Polar residues" evidence="2">
    <location>
        <begin position="580"/>
        <end position="600"/>
    </location>
</feature>
<protein>
    <recommendedName>
        <fullName evidence="6">SEA domain-containing protein</fullName>
    </recommendedName>
</protein>
<feature type="compositionally biased region" description="Polar residues" evidence="2">
    <location>
        <begin position="714"/>
        <end position="742"/>
    </location>
</feature>
<evidence type="ECO:0000313" key="5">
    <source>
        <dbReference type="Proteomes" id="UP000838878"/>
    </source>
</evidence>
<dbReference type="Proteomes" id="UP000838878">
    <property type="component" value="Chromosome 3"/>
</dbReference>
<feature type="coiled-coil region" evidence="1">
    <location>
        <begin position="956"/>
        <end position="1014"/>
    </location>
</feature>
<keyword evidence="3" id="KW-0472">Membrane</keyword>
<feature type="region of interest" description="Disordered" evidence="2">
    <location>
        <begin position="93"/>
        <end position="158"/>
    </location>
</feature>
<sequence>MDQKPVETRQLLNKVLPRDVLVEVEKGEKLYVTADKRGEKGGCKRPLCWTLLGLVVAAIVALIVLAATGILFGNSPTPLEQYNASVSSARAFGGITGDHSSHNHDHSGHNHDHSGHHHDHDHDHNEHDHDETTPSEYSADTQNDEAHGPLSEESDDTSMYVPRTVEGELKIDNEIFVPAMEDPDSEEYREFTSTFTDALKHALFDRNSMENGDNEIMIEVVQIRNGSVIVTYRIHWIPKHNTDTNEELLTAKSLKTNLDNYLNTNNRMISVYHVAEENIKARPVLDLCKVNNNDCEYKCEFDDSNLDFICTCPHGQIPDMHSPKKCISFLDEQNIHETSHKDASASTMRSVSEEDNSDTDDVQAKENEFDWKQKEHFVPDTTTETDHDLNFPHIFGHSSSEDPKPEPEPEPVQTSPVPQSSEEEPKPEPGAEPESTEVQPEPTAEPKPEPEPEPESESEPKPEPEPTIEPQPEPEPEPAAEPQPEPEPVPTAEPKPEPEPTSEPEPSSETKAEPEPIAEPKPEPEPTAEPKPEPTSEPEPTAEPKPNMESSSEVTPIQHPSMEYESRSKQGSIDAIPIISEQTTNNPEMQQTTITNSEHMPNSEEHQDEMTQVNTTPRRIFDHPTFDLDSLMGLHTTSESSQTISPENEIQRNIELEPQNEMPMTTTTMRISISEPGAINEPSYEPNPEIISILKENGEQAKSNDSDDDWLQVDDNNMNVIPSNADTTTVANENSNTQMQSESNDKSEQRSSKTFNDFLAEETTDKVNENKNDDITFDLIQKNNEMPSVETTTLMSEENTQVPVFIPSGPINIESKDNTNKKAMETTTMNVLMNKVSEQSQDESKLSQFVTENNVYDTQVNNENKVIINTDSQSPALNEKPELQTTTEVEQNMHSINEQNDDSDDEKKLVIALVHTTTPKPISEGMPEMEKDMSNENSDVTFDTINMLYNRSSKAIVNQENKIEDITVSNNNAEATTESDWLSESVTEVNYEDVAKKEEKIETTETSAAKIEEIMGTGMNKDDFEPDYLNNMETITKKMSDQSDVMYNMSQDYDSDDARVKRVNDQVENSDENGTNSIHDVSISSSKVNPVETTTVGQYIYKVAEKNVNEMTANTESSLPHPAPVWEEIEPERETPVTEQPKPEPEESRVNNNVNVVTPTTMPPTTVANMGEMEQINPSEMDAASQNTTQVSNLNVTIYEISSPNDNVSFITAKPAVQDFEDHETEMNPFLPEVENNKSLVKKLQEGHDINEPTNLNETQNENVEEHNNSDKVVMEAGQADKTNEPVAIQPEQVTTAPNTNDMFNQLYTNSNPQINSDSSTAVNKPVTFSPISDESQNTEANEKVIPISTFLLDTDDLDTTRRPTGIPKNELENTLSGEIVKSEGNNNEFLSVVPIEDVSKDIKKDYSGDNQELNFISDSPKKSDRRLDVSSLDTNEA</sequence>
<evidence type="ECO:0008006" key="6">
    <source>
        <dbReference type="Google" id="ProtNLM"/>
    </source>
</evidence>
<keyword evidence="5" id="KW-1185">Reference proteome</keyword>